<dbReference type="Proteomes" id="UP000249886">
    <property type="component" value="Unassembled WGS sequence"/>
</dbReference>
<comment type="caution">
    <text evidence="1">The sequence shown here is derived from an EMBL/GenBank/DDBJ whole genome shotgun (WGS) entry which is preliminary data.</text>
</comment>
<evidence type="ECO:0000313" key="2">
    <source>
        <dbReference type="Proteomes" id="UP000249886"/>
    </source>
</evidence>
<sequence>MFKSRSKSQDSSNAVVVTDYVHSDPEALMQESGLVARWLVTGLDKAAKLQHKTIIKYVDRLKEKNPQATPAEIQAKLDKHFLLTITGTGAGAGVTAAIPAVGFVTGAAAVGVESLAFLDAATSYAVASAYLRGVDISNPERRKSIVLLSVVGSEGTPLATATMGTDSTIALLTRASTPKLSDLNKKMFNFAMKRISKSIRLAWLGKLMPLGIGAVLGSVANRKIGNNLIDHVAETLGPLPTSF</sequence>
<dbReference type="GeneID" id="84575018"/>
<evidence type="ECO:0000313" key="1">
    <source>
        <dbReference type="EMBL" id="SPW33231.1"/>
    </source>
</evidence>
<dbReference type="AlphaFoldDB" id="A0A3S5BML5"/>
<proteinExistence type="predicted"/>
<dbReference type="RefSeq" id="WP_005527307.1">
    <property type="nucleotide sequence ID" value="NZ_CAUOLB010000002.1"/>
</dbReference>
<organism evidence="1 2">
    <name type="scientific">Corynebacterium matruchotii</name>
    <dbReference type="NCBI Taxonomy" id="43768"/>
    <lineage>
        <taxon>Bacteria</taxon>
        <taxon>Bacillati</taxon>
        <taxon>Actinomycetota</taxon>
        <taxon>Actinomycetes</taxon>
        <taxon>Mycobacteriales</taxon>
        <taxon>Corynebacteriaceae</taxon>
        <taxon>Corynebacterium</taxon>
    </lineage>
</organism>
<name>A0A3S5BML5_9CORY</name>
<dbReference type="EMBL" id="UARK01000033">
    <property type="protein sequence ID" value="SPW33231.1"/>
    <property type="molecule type" value="Genomic_DNA"/>
</dbReference>
<gene>
    <name evidence="1" type="ORF">NCTC10254_02376</name>
</gene>
<protein>
    <submittedName>
        <fullName evidence="1">Hypothetical membrane protein</fullName>
    </submittedName>
</protein>
<accession>A0A3S5BML5</accession>
<reference evidence="1 2" key="1">
    <citation type="submission" date="2018-06" db="EMBL/GenBank/DDBJ databases">
        <authorList>
            <consortium name="Pathogen Informatics"/>
            <person name="Doyle S."/>
        </authorList>
    </citation>
    <scope>NUCLEOTIDE SEQUENCE [LARGE SCALE GENOMIC DNA]</scope>
    <source>
        <strain evidence="1 2">NCTC10254</strain>
    </source>
</reference>